<dbReference type="InterPro" id="IPR001656">
    <property type="entry name" value="PsdUridine_synth_TruD"/>
</dbReference>
<dbReference type="InterPro" id="IPR020119">
    <property type="entry name" value="PsdUridine_synth_TruD_CS"/>
</dbReference>
<dbReference type="Pfam" id="PF01142">
    <property type="entry name" value="TruD"/>
    <property type="match status" value="1"/>
</dbReference>
<dbReference type="RefSeq" id="XP_027202781.1">
    <property type="nucleotide sequence ID" value="XM_027346980.1"/>
</dbReference>
<dbReference type="Gene3D" id="3.30.2350.20">
    <property type="entry name" value="TruD, catalytic domain"/>
    <property type="match status" value="2"/>
</dbReference>
<dbReference type="InterPro" id="IPR042214">
    <property type="entry name" value="TruD_catalytic"/>
</dbReference>
<dbReference type="GO" id="GO:0003723">
    <property type="term" value="F:RNA binding"/>
    <property type="evidence" value="ECO:0007669"/>
    <property type="project" value="InterPro"/>
</dbReference>
<gene>
    <name evidence="6" type="primary">LOC113796674</name>
</gene>
<keyword evidence="2" id="KW-0819">tRNA processing</keyword>
<dbReference type="KEGG" id="dpte:113796674"/>
<dbReference type="GO" id="GO:0001522">
    <property type="term" value="P:pseudouridine synthesis"/>
    <property type="evidence" value="ECO:0007669"/>
    <property type="project" value="InterPro"/>
</dbReference>
<accession>A0A6P6YCZ8</accession>
<evidence type="ECO:0000313" key="5">
    <source>
        <dbReference type="Proteomes" id="UP000515146"/>
    </source>
</evidence>
<dbReference type="AlphaFoldDB" id="A0A6P6YCZ8"/>
<sequence>MPGYAKLVLMKKNIDHSRALSIVSRVLGVSSKFIGFAGIKDKRGITYQFITVPRKSILGLNKTNASQIFLEYHEACEKELRIGELKGNNFNIIIRNVAKNSDVDKLINSFSTKGFINYFGSQRFGSFSIKSHLIGYLLLLKKYKLSFFLNILASILINKYNQEFDELKSVDECIKKFAHDIDFVVERVMDFSSNDSDTLNETLFELIEQLEQKLDEFFSKSNFKNYTVEATYRKALKFYLTNPNNAQGALQHLPAKLLTLYYHAFQSFIWNYLASYRLKKFDNNIVQIGDFVIQSKDDLQVEFSAEQSIELLTEVVSEHQIKLFSFDKIVIPLIGPNIKIPSNLLEYLNKIFNRLFRMNYSEFSFASYLVFNLGSYRYLTVIPRNVTYEIYDNVRLPLISDDFQKMCKTDYSTDNYSTLECFTFLENTSALKVCCDLPKGSYMTCAMREIMIID</sequence>
<evidence type="ECO:0000259" key="4">
    <source>
        <dbReference type="PROSITE" id="PS50984"/>
    </source>
</evidence>
<dbReference type="GO" id="GO:0008033">
    <property type="term" value="P:tRNA processing"/>
    <property type="evidence" value="ECO:0007669"/>
    <property type="project" value="UniProtKB-KW"/>
</dbReference>
<protein>
    <submittedName>
        <fullName evidence="6">Multisubstrate pseudouridine synthase 7-like</fullName>
    </submittedName>
</protein>
<reference evidence="6" key="1">
    <citation type="submission" date="2025-08" db="UniProtKB">
        <authorList>
            <consortium name="RefSeq"/>
        </authorList>
    </citation>
    <scope>IDENTIFICATION</scope>
    <source>
        <strain evidence="6">Airmid</strain>
    </source>
</reference>
<keyword evidence="3" id="KW-0413">Isomerase</keyword>
<evidence type="ECO:0000256" key="2">
    <source>
        <dbReference type="ARBA" id="ARBA00022694"/>
    </source>
</evidence>
<dbReference type="GO" id="GO:0005634">
    <property type="term" value="C:nucleus"/>
    <property type="evidence" value="ECO:0007669"/>
    <property type="project" value="TreeGrafter"/>
</dbReference>
<dbReference type="OrthoDB" id="447290at2759"/>
<organism evidence="5 6">
    <name type="scientific">Dermatophagoides pteronyssinus</name>
    <name type="common">European house dust mite</name>
    <dbReference type="NCBI Taxonomy" id="6956"/>
    <lineage>
        <taxon>Eukaryota</taxon>
        <taxon>Metazoa</taxon>
        <taxon>Ecdysozoa</taxon>
        <taxon>Arthropoda</taxon>
        <taxon>Chelicerata</taxon>
        <taxon>Arachnida</taxon>
        <taxon>Acari</taxon>
        <taxon>Acariformes</taxon>
        <taxon>Sarcoptiformes</taxon>
        <taxon>Astigmata</taxon>
        <taxon>Psoroptidia</taxon>
        <taxon>Analgoidea</taxon>
        <taxon>Pyroglyphidae</taxon>
        <taxon>Dermatophagoidinae</taxon>
        <taxon>Dermatophagoides</taxon>
    </lineage>
</organism>
<comment type="similarity">
    <text evidence="1">Belongs to the pseudouridine synthase TruD family.</text>
</comment>
<dbReference type="InterPro" id="IPR020103">
    <property type="entry name" value="PsdUridine_synth_cat_dom_sf"/>
</dbReference>
<dbReference type="InParanoid" id="A0A6P6YCZ8"/>
<name>A0A6P6YCZ8_DERPT</name>
<dbReference type="PANTHER" id="PTHR13326:SF21">
    <property type="entry name" value="PSEUDOURIDYLATE SYNTHASE PUS7L"/>
    <property type="match status" value="1"/>
</dbReference>
<evidence type="ECO:0000313" key="6">
    <source>
        <dbReference type="RefSeq" id="XP_027202781.1"/>
    </source>
</evidence>
<evidence type="ECO:0000256" key="3">
    <source>
        <dbReference type="ARBA" id="ARBA00023235"/>
    </source>
</evidence>
<feature type="domain" description="TRUD" evidence="4">
    <location>
        <begin position="114"/>
        <end position="382"/>
    </location>
</feature>
<keyword evidence="5" id="KW-1185">Reference proteome</keyword>
<evidence type="ECO:0000256" key="1">
    <source>
        <dbReference type="ARBA" id="ARBA00007953"/>
    </source>
</evidence>
<dbReference type="Proteomes" id="UP000515146">
    <property type="component" value="Unplaced"/>
</dbReference>
<dbReference type="InterPro" id="IPR011760">
    <property type="entry name" value="PsdUridine_synth_TruD_insert"/>
</dbReference>
<dbReference type="GO" id="GO:0009982">
    <property type="term" value="F:pseudouridine synthase activity"/>
    <property type="evidence" value="ECO:0007669"/>
    <property type="project" value="InterPro"/>
</dbReference>
<proteinExistence type="inferred from homology"/>
<dbReference type="PROSITE" id="PS50984">
    <property type="entry name" value="TRUD"/>
    <property type="match status" value="1"/>
</dbReference>
<dbReference type="PROSITE" id="PS01268">
    <property type="entry name" value="UPF0024"/>
    <property type="match status" value="1"/>
</dbReference>
<dbReference type="SUPFAM" id="SSF55120">
    <property type="entry name" value="Pseudouridine synthase"/>
    <property type="match status" value="1"/>
</dbReference>
<dbReference type="PANTHER" id="PTHR13326">
    <property type="entry name" value="TRNA PSEUDOURIDINE SYNTHASE D"/>
    <property type="match status" value="1"/>
</dbReference>
<dbReference type="PIRSF" id="PIRSF037016">
    <property type="entry name" value="Pseudouridin_synth_euk_prd"/>
    <property type="match status" value="1"/>
</dbReference>